<gene>
    <name evidence="7" type="ORF">CRG98_029660</name>
</gene>
<evidence type="ECO:0000256" key="5">
    <source>
        <dbReference type="SAM" id="MobiDB-lite"/>
    </source>
</evidence>
<evidence type="ECO:0000256" key="6">
    <source>
        <dbReference type="SAM" id="Phobius"/>
    </source>
</evidence>
<evidence type="ECO:0008006" key="9">
    <source>
        <dbReference type="Google" id="ProtNLM"/>
    </source>
</evidence>
<reference evidence="7 8" key="1">
    <citation type="submission" date="2017-11" db="EMBL/GenBank/DDBJ databases">
        <title>De-novo sequencing of pomegranate (Punica granatum L.) genome.</title>
        <authorList>
            <person name="Akparov Z."/>
            <person name="Amiraslanov A."/>
            <person name="Hajiyeva S."/>
            <person name="Abbasov M."/>
            <person name="Kaur K."/>
            <person name="Hamwieh A."/>
            <person name="Solovyev V."/>
            <person name="Salamov A."/>
            <person name="Braich B."/>
            <person name="Kosarev P."/>
            <person name="Mahmoud A."/>
            <person name="Hajiyev E."/>
            <person name="Babayeva S."/>
            <person name="Izzatullayeva V."/>
            <person name="Mammadov A."/>
            <person name="Mammadov A."/>
            <person name="Sharifova S."/>
            <person name="Ojaghi J."/>
            <person name="Eynullazada K."/>
            <person name="Bayramov B."/>
            <person name="Abdulazimova A."/>
            <person name="Shahmuradov I."/>
        </authorList>
    </citation>
    <scope>NUCLEOTIDE SEQUENCE [LARGE SCALE GENOMIC DNA]</scope>
    <source>
        <strain evidence="8">cv. AG2017</strain>
        <tissue evidence="7">Leaf</tissue>
    </source>
</reference>
<dbReference type="Proteomes" id="UP000233551">
    <property type="component" value="Unassembled WGS sequence"/>
</dbReference>
<feature type="transmembrane region" description="Helical" evidence="6">
    <location>
        <begin position="83"/>
        <end position="105"/>
    </location>
</feature>
<dbReference type="EMBL" id="PGOL01002168">
    <property type="protein sequence ID" value="PKI49952.1"/>
    <property type="molecule type" value="Genomic_DNA"/>
</dbReference>
<evidence type="ECO:0000256" key="2">
    <source>
        <dbReference type="ARBA" id="ARBA00022692"/>
    </source>
</evidence>
<dbReference type="SUPFAM" id="SSF103481">
    <property type="entry name" value="Multidrug resistance efflux transporter EmrE"/>
    <property type="match status" value="1"/>
</dbReference>
<dbReference type="InterPro" id="IPR030184">
    <property type="entry name" value="WAT1-related"/>
</dbReference>
<evidence type="ECO:0000256" key="1">
    <source>
        <dbReference type="ARBA" id="ARBA00004141"/>
    </source>
</evidence>
<organism evidence="7 8">
    <name type="scientific">Punica granatum</name>
    <name type="common">Pomegranate</name>
    <dbReference type="NCBI Taxonomy" id="22663"/>
    <lineage>
        <taxon>Eukaryota</taxon>
        <taxon>Viridiplantae</taxon>
        <taxon>Streptophyta</taxon>
        <taxon>Embryophyta</taxon>
        <taxon>Tracheophyta</taxon>
        <taxon>Spermatophyta</taxon>
        <taxon>Magnoliopsida</taxon>
        <taxon>eudicotyledons</taxon>
        <taxon>Gunneridae</taxon>
        <taxon>Pentapetalae</taxon>
        <taxon>rosids</taxon>
        <taxon>malvids</taxon>
        <taxon>Myrtales</taxon>
        <taxon>Lythraceae</taxon>
        <taxon>Punica</taxon>
    </lineage>
</organism>
<comment type="caution">
    <text evidence="7">The sequence shown here is derived from an EMBL/GenBank/DDBJ whole genome shotgun (WGS) entry which is preliminary data.</text>
</comment>
<dbReference type="InterPro" id="IPR037185">
    <property type="entry name" value="EmrE-like"/>
</dbReference>
<feature type="region of interest" description="Disordered" evidence="5">
    <location>
        <begin position="170"/>
        <end position="192"/>
    </location>
</feature>
<evidence type="ECO:0000256" key="3">
    <source>
        <dbReference type="ARBA" id="ARBA00022989"/>
    </source>
</evidence>
<name>A0A2I0J148_PUNGR</name>
<dbReference type="STRING" id="22663.A0A2I0J148"/>
<keyword evidence="2 6" id="KW-0812">Transmembrane</keyword>
<proteinExistence type="predicted"/>
<feature type="transmembrane region" description="Helical" evidence="6">
    <location>
        <begin position="112"/>
        <end position="131"/>
    </location>
</feature>
<feature type="transmembrane region" description="Helical" evidence="6">
    <location>
        <begin position="54"/>
        <end position="77"/>
    </location>
</feature>
<keyword evidence="4 6" id="KW-0472">Membrane</keyword>
<keyword evidence="8" id="KW-1185">Reference proteome</keyword>
<evidence type="ECO:0000256" key="4">
    <source>
        <dbReference type="ARBA" id="ARBA00023136"/>
    </source>
</evidence>
<evidence type="ECO:0000313" key="8">
    <source>
        <dbReference type="Proteomes" id="UP000233551"/>
    </source>
</evidence>
<dbReference type="GO" id="GO:0022857">
    <property type="term" value="F:transmembrane transporter activity"/>
    <property type="evidence" value="ECO:0007669"/>
    <property type="project" value="InterPro"/>
</dbReference>
<protein>
    <recommendedName>
        <fullName evidence="9">WAT1-related protein</fullName>
    </recommendedName>
</protein>
<dbReference type="GO" id="GO:0016020">
    <property type="term" value="C:membrane"/>
    <property type="evidence" value="ECO:0007669"/>
    <property type="project" value="InterPro"/>
</dbReference>
<dbReference type="PANTHER" id="PTHR31218">
    <property type="entry name" value="WAT1-RELATED PROTEIN"/>
    <property type="match status" value="1"/>
</dbReference>
<comment type="subcellular location">
    <subcellularLocation>
        <location evidence="1">Membrane</location>
        <topology evidence="1">Multi-pass membrane protein</topology>
    </subcellularLocation>
</comment>
<dbReference type="AlphaFoldDB" id="A0A2I0J148"/>
<keyword evidence="3 6" id="KW-1133">Transmembrane helix</keyword>
<sequence>MAQASGVVVNKVATSGGTDKFVLAFYNNSVSAFPLLPSLLLYRRRCPHEFIVQGLVAVICSAVVGNLFQVTMTAWYIKMRGPVYVAMFKPPGAVFIVVLGVIFLWDPLYHGSLIGAMMMVGGFYAVMWGNAKEDMTSGPKACEALPKTSQKLRRQSERWVEDRLLEFFSRDEDREDDDSGDGKGRHSGGQQQ</sequence>
<feature type="transmembrane region" description="Helical" evidence="6">
    <location>
        <begin position="21"/>
        <end position="42"/>
    </location>
</feature>
<evidence type="ECO:0000313" key="7">
    <source>
        <dbReference type="EMBL" id="PKI49952.1"/>
    </source>
</evidence>
<accession>A0A2I0J148</accession>